<dbReference type="GO" id="GO:0009007">
    <property type="term" value="F:site-specific DNA-methyltransferase (adenine-specific) activity"/>
    <property type="evidence" value="ECO:0007669"/>
    <property type="project" value="UniProtKB-EC"/>
</dbReference>
<dbReference type="PRINTS" id="PR00508">
    <property type="entry name" value="S21N4MTFRASE"/>
</dbReference>
<keyword evidence="2 5" id="KW-0489">Methyltransferase</keyword>
<evidence type="ECO:0000259" key="4">
    <source>
        <dbReference type="Pfam" id="PF01555"/>
    </source>
</evidence>
<evidence type="ECO:0000256" key="3">
    <source>
        <dbReference type="ARBA" id="ARBA00022679"/>
    </source>
</evidence>
<dbReference type="GO" id="GO:0032259">
    <property type="term" value="P:methylation"/>
    <property type="evidence" value="ECO:0007669"/>
    <property type="project" value="UniProtKB-KW"/>
</dbReference>
<dbReference type="Gene3D" id="3.40.50.150">
    <property type="entry name" value="Vaccinia Virus protein VP39"/>
    <property type="match status" value="1"/>
</dbReference>
<dbReference type="GO" id="GO:0003677">
    <property type="term" value="F:DNA binding"/>
    <property type="evidence" value="ECO:0007669"/>
    <property type="project" value="InterPro"/>
</dbReference>
<dbReference type="EC" id="2.1.1.72" evidence="5"/>
<dbReference type="InterPro" id="IPR029063">
    <property type="entry name" value="SAM-dependent_MTases_sf"/>
</dbReference>
<comment type="similarity">
    <text evidence="1">Belongs to the N(4)/N(6)-methyltransferase family.</text>
</comment>
<dbReference type="InterPro" id="IPR002941">
    <property type="entry name" value="DNA_methylase_N4/N6"/>
</dbReference>
<sequence length="516" mass="58552">MPTLNWLSRNEDLKSASQTDYCLLEEVPELGAGDKATGNMLIQGDNLQALKALLPFYAGQVKCIYIDPPYNTGYAFEHYDDNLEHTKWLSMMYPRLELLRELLAEDGSIWISIDDDEGHYLKVICDEIFGRRNFVNTVIWQKKYAPSNDAKWLSDNHDFIMVYAKNKIIWRPNLLPRSDEMNARYKNIDNDPRGVWKPGDLSVKTYSANTDYPITTPSGRVVNPPTGYCWRVNKDKLADMINDNRIWFGPKGDAVPSIKRFLTDVKQGLTSMTIWTYQEVGHNQDAKKEVKVLFPDDVFTTPKPERLMQRILILATNQGDLVLDSFLGSGTTAAVAHKMGRRYIGIEMGEQAKTHCAVRLQKVIEGEQGGISKTYNWQGGGGFRFFTLGEPVFDSDGRINETINFAQLAAHIWFSETKTPWDGWAKNGIAGKARNDKGLTTALGVHKGTAYALLYNGILHDRRVDGGNVLTSRTLNIIKQDFGDTTYEKLVVYGEWSKLGKRPNLEFRQTPYDVKH</sequence>
<dbReference type="InterPro" id="IPR002052">
    <property type="entry name" value="DNA_methylase_N6_adenine_CS"/>
</dbReference>
<accession>A0A5J4S7T5</accession>
<keyword evidence="3 5" id="KW-0808">Transferase</keyword>
<dbReference type="AlphaFoldDB" id="A0A5J4S7T5"/>
<gene>
    <name evidence="5" type="ORF">EZS27_010072</name>
</gene>
<dbReference type="SUPFAM" id="SSF53335">
    <property type="entry name" value="S-adenosyl-L-methionine-dependent methyltransferases"/>
    <property type="match status" value="1"/>
</dbReference>
<dbReference type="InterPro" id="IPR001091">
    <property type="entry name" value="RM_Methyltransferase"/>
</dbReference>
<evidence type="ECO:0000256" key="2">
    <source>
        <dbReference type="ARBA" id="ARBA00022603"/>
    </source>
</evidence>
<feature type="domain" description="DNA methylase N-4/N-6" evidence="4">
    <location>
        <begin position="61"/>
        <end position="353"/>
    </location>
</feature>
<dbReference type="PROSITE" id="PS00092">
    <property type="entry name" value="N6_MTASE"/>
    <property type="match status" value="1"/>
</dbReference>
<comment type="caution">
    <text evidence="5">The sequence shown here is derived from an EMBL/GenBank/DDBJ whole genome shotgun (WGS) entry which is preliminary data.</text>
</comment>
<evidence type="ECO:0000313" key="5">
    <source>
        <dbReference type="EMBL" id="KAA6342147.1"/>
    </source>
</evidence>
<dbReference type="GO" id="GO:0008170">
    <property type="term" value="F:N-methyltransferase activity"/>
    <property type="evidence" value="ECO:0007669"/>
    <property type="project" value="InterPro"/>
</dbReference>
<reference evidence="5" key="1">
    <citation type="submission" date="2019-03" db="EMBL/GenBank/DDBJ databases">
        <title>Single cell metagenomics reveals metabolic interactions within the superorganism composed of flagellate Streblomastix strix and complex community of Bacteroidetes bacteria on its surface.</title>
        <authorList>
            <person name="Treitli S.C."/>
            <person name="Kolisko M."/>
            <person name="Husnik F."/>
            <person name="Keeling P."/>
            <person name="Hampl V."/>
        </authorList>
    </citation>
    <scope>NUCLEOTIDE SEQUENCE</scope>
    <source>
        <strain evidence="5">STM</strain>
    </source>
</reference>
<evidence type="ECO:0000256" key="1">
    <source>
        <dbReference type="ARBA" id="ARBA00006594"/>
    </source>
</evidence>
<proteinExistence type="inferred from homology"/>
<protein>
    <submittedName>
        <fullName evidence="5">Modification methylase MboII</fullName>
        <ecNumber evidence="5">2.1.1.72</ecNumber>
    </submittedName>
</protein>
<name>A0A5J4S7T5_9ZZZZ</name>
<dbReference type="EMBL" id="SNRY01000342">
    <property type="protein sequence ID" value="KAA6342147.1"/>
    <property type="molecule type" value="Genomic_DNA"/>
</dbReference>
<dbReference type="Pfam" id="PF01555">
    <property type="entry name" value="N6_N4_Mtase"/>
    <property type="match status" value="1"/>
</dbReference>
<organism evidence="5">
    <name type="scientific">termite gut metagenome</name>
    <dbReference type="NCBI Taxonomy" id="433724"/>
    <lineage>
        <taxon>unclassified sequences</taxon>
        <taxon>metagenomes</taxon>
        <taxon>organismal metagenomes</taxon>
    </lineage>
</organism>